<dbReference type="PANTHER" id="PTHR11766:SF0">
    <property type="entry name" value="TYROSINE--TRNA LIGASE, MITOCHONDRIAL"/>
    <property type="match status" value="1"/>
</dbReference>
<dbReference type="Pfam" id="PF22421">
    <property type="entry name" value="SYY_C-terminal"/>
    <property type="match status" value="1"/>
</dbReference>
<dbReference type="RefSeq" id="WP_018374176.1">
    <property type="nucleotide sequence ID" value="NZ_LT906439.1"/>
</dbReference>
<dbReference type="GO" id="GO:0042803">
    <property type="term" value="F:protein homodimerization activity"/>
    <property type="evidence" value="ECO:0007669"/>
    <property type="project" value="UniProtKB-ARBA"/>
</dbReference>
<accession>A0A239T2L9</accession>
<keyword evidence="15" id="KW-1185">Reference proteome</keyword>
<dbReference type="PROSITE" id="PS00178">
    <property type="entry name" value="AA_TRNA_LIGASE_I"/>
    <property type="match status" value="1"/>
</dbReference>
<dbReference type="EC" id="6.1.1.1" evidence="11"/>
<keyword evidence="3 11" id="KW-0436">Ligase</keyword>
<organism evidence="14 15">
    <name type="scientific">Streptococcus merionis</name>
    <dbReference type="NCBI Taxonomy" id="400065"/>
    <lineage>
        <taxon>Bacteria</taxon>
        <taxon>Bacillati</taxon>
        <taxon>Bacillota</taxon>
        <taxon>Bacilli</taxon>
        <taxon>Lactobacillales</taxon>
        <taxon>Streptococcaceae</taxon>
        <taxon>Streptococcus</taxon>
    </lineage>
</organism>
<keyword evidence="4 11" id="KW-0547">Nucleotide-binding</keyword>
<evidence type="ECO:0000256" key="5">
    <source>
        <dbReference type="ARBA" id="ARBA00022840"/>
    </source>
</evidence>
<evidence type="ECO:0000256" key="12">
    <source>
        <dbReference type="PROSITE-ProRule" id="PRU00182"/>
    </source>
</evidence>
<feature type="binding site" evidence="11">
    <location>
        <position position="232"/>
    </location>
    <ligand>
        <name>ATP</name>
        <dbReference type="ChEBI" id="CHEBI:30616"/>
    </ligand>
</feature>
<dbReference type="Gene3D" id="3.40.50.620">
    <property type="entry name" value="HUPs"/>
    <property type="match status" value="1"/>
</dbReference>
<dbReference type="InterPro" id="IPR002942">
    <property type="entry name" value="S4_RNA-bd"/>
</dbReference>
<feature type="binding site" evidence="11">
    <location>
        <position position="34"/>
    </location>
    <ligand>
        <name>L-tyrosine</name>
        <dbReference type="ChEBI" id="CHEBI:58315"/>
    </ligand>
</feature>
<comment type="subcellular location">
    <subcellularLocation>
        <location evidence="1 11">Cytoplasm</location>
    </subcellularLocation>
</comment>
<dbReference type="GO" id="GO:0004831">
    <property type="term" value="F:tyrosine-tRNA ligase activity"/>
    <property type="evidence" value="ECO:0007669"/>
    <property type="project" value="UniProtKB-UniRule"/>
</dbReference>
<dbReference type="SUPFAM" id="SSF52374">
    <property type="entry name" value="Nucleotidylyl transferase"/>
    <property type="match status" value="1"/>
</dbReference>
<keyword evidence="7 11" id="KW-0648">Protein biosynthesis</keyword>
<feature type="domain" description="RNA-binding S4" evidence="13">
    <location>
        <begin position="352"/>
        <end position="414"/>
    </location>
</feature>
<evidence type="ECO:0000256" key="10">
    <source>
        <dbReference type="ARBA" id="ARBA00060965"/>
    </source>
</evidence>
<evidence type="ECO:0000256" key="4">
    <source>
        <dbReference type="ARBA" id="ARBA00022741"/>
    </source>
</evidence>
<dbReference type="HAMAP" id="MF_02006">
    <property type="entry name" value="Tyr_tRNA_synth_type1"/>
    <property type="match status" value="1"/>
</dbReference>
<evidence type="ECO:0000313" key="15">
    <source>
        <dbReference type="Proteomes" id="UP000215185"/>
    </source>
</evidence>
<dbReference type="PROSITE" id="PS50889">
    <property type="entry name" value="S4"/>
    <property type="match status" value="1"/>
</dbReference>
<dbReference type="GO" id="GO:0006437">
    <property type="term" value="P:tyrosyl-tRNA aminoacylation"/>
    <property type="evidence" value="ECO:0007669"/>
    <property type="project" value="UniProtKB-UniRule"/>
</dbReference>
<evidence type="ECO:0000256" key="3">
    <source>
        <dbReference type="ARBA" id="ARBA00022598"/>
    </source>
</evidence>
<dbReference type="SMART" id="SM00363">
    <property type="entry name" value="S4"/>
    <property type="match status" value="1"/>
</dbReference>
<dbReference type="InterPro" id="IPR002307">
    <property type="entry name" value="Tyr-tRNA-ligase"/>
</dbReference>
<dbReference type="InterPro" id="IPR002305">
    <property type="entry name" value="aa-tRNA-synth_Ic"/>
</dbReference>
<dbReference type="EMBL" id="LT906439">
    <property type="protein sequence ID" value="SNU91184.1"/>
    <property type="molecule type" value="Genomic_DNA"/>
</dbReference>
<name>A0A239T2L9_9STRE</name>
<dbReference type="SUPFAM" id="SSF55174">
    <property type="entry name" value="Alpha-L RNA-binding motif"/>
    <property type="match status" value="1"/>
</dbReference>
<dbReference type="GO" id="GO:0005524">
    <property type="term" value="F:ATP binding"/>
    <property type="evidence" value="ECO:0007669"/>
    <property type="project" value="UniProtKB-UniRule"/>
</dbReference>
<comment type="catalytic activity">
    <reaction evidence="9 11">
        <text>tRNA(Tyr) + L-tyrosine + ATP = L-tyrosyl-tRNA(Tyr) + AMP + diphosphate + H(+)</text>
        <dbReference type="Rhea" id="RHEA:10220"/>
        <dbReference type="Rhea" id="RHEA-COMP:9706"/>
        <dbReference type="Rhea" id="RHEA-COMP:9707"/>
        <dbReference type="ChEBI" id="CHEBI:15378"/>
        <dbReference type="ChEBI" id="CHEBI:30616"/>
        <dbReference type="ChEBI" id="CHEBI:33019"/>
        <dbReference type="ChEBI" id="CHEBI:58315"/>
        <dbReference type="ChEBI" id="CHEBI:78442"/>
        <dbReference type="ChEBI" id="CHEBI:78536"/>
        <dbReference type="ChEBI" id="CHEBI:456215"/>
        <dbReference type="EC" id="6.1.1.1"/>
    </reaction>
</comment>
<dbReference type="InterPro" id="IPR001412">
    <property type="entry name" value="aa-tRNA-synth_I_CS"/>
</dbReference>
<dbReference type="NCBIfam" id="TIGR00234">
    <property type="entry name" value="tyrS"/>
    <property type="match status" value="1"/>
</dbReference>
<protein>
    <recommendedName>
        <fullName evidence="11">Tyrosine--tRNA ligase</fullName>
        <ecNumber evidence="11">6.1.1.1</ecNumber>
    </recommendedName>
    <alternativeName>
        <fullName evidence="11">Tyrosyl-tRNA synthetase</fullName>
        <shortName evidence="11">TyrRS</shortName>
    </alternativeName>
</protein>
<dbReference type="STRING" id="1123308.GCA_000380085_01644"/>
<evidence type="ECO:0000256" key="6">
    <source>
        <dbReference type="ARBA" id="ARBA00022884"/>
    </source>
</evidence>
<evidence type="ECO:0000313" key="14">
    <source>
        <dbReference type="EMBL" id="SNU91184.1"/>
    </source>
</evidence>
<dbReference type="CDD" id="cd00805">
    <property type="entry name" value="TyrRS_core"/>
    <property type="match status" value="1"/>
</dbReference>
<reference evidence="14 15" key="1">
    <citation type="submission" date="2017-06" db="EMBL/GenBank/DDBJ databases">
        <authorList>
            <consortium name="Pathogen Informatics"/>
        </authorList>
    </citation>
    <scope>NUCLEOTIDE SEQUENCE [LARGE SCALE GENOMIC DNA]</scope>
    <source>
        <strain evidence="14 15">NCTC13788</strain>
    </source>
</reference>
<dbReference type="OrthoDB" id="9804243at2"/>
<keyword evidence="2 11" id="KW-0963">Cytoplasm</keyword>
<dbReference type="PRINTS" id="PR01040">
    <property type="entry name" value="TRNASYNTHTYR"/>
</dbReference>
<keyword evidence="6 12" id="KW-0694">RNA-binding</keyword>
<evidence type="ECO:0000256" key="8">
    <source>
        <dbReference type="ARBA" id="ARBA00023146"/>
    </source>
</evidence>
<evidence type="ECO:0000256" key="1">
    <source>
        <dbReference type="ARBA" id="ARBA00004496"/>
    </source>
</evidence>
<dbReference type="InterPro" id="IPR036986">
    <property type="entry name" value="S4_RNA-bd_sf"/>
</dbReference>
<sequence>MNIFEELKARGLVFQTTDEEALEKALTEGSVSFYSGYDPTADSLHLGHLVPILVCRHLQLAGHKPFPLVGGATGLIGDPSFKDTERSLQTKETVDGWVKKIQSQLSRFLDFENGDNKAEMTNNYNWFASISFIDFLRDVGKYFTVNYMMSKESVKKRIETGISYTEFAYQIMQGYDFYELNRTHNVTLQIGGSDQWGNMTAGTELLRRKADKTGHVITVPLITDSTGKKFGKSEGNAIWLDATKTSPYEMYQFWLNVMDEDAVRFLKIFTFLTLDEIAEIEKEFNTARHERLAQKVLAREVVTLVHGEEAYQQALNITEQLFTGNIKGLSASELKQGLSNVPNYTVQTEDDLNIVELLVTSGIVTSKRQAREDIQNGAIYINGERIQDLDYSLSDSDKIDGELTVVRRGKKKYFVLKFD</sequence>
<evidence type="ECO:0000256" key="7">
    <source>
        <dbReference type="ARBA" id="ARBA00022917"/>
    </source>
</evidence>
<keyword evidence="8 11" id="KW-0030">Aminoacyl-tRNA synthetase</keyword>
<dbReference type="AlphaFoldDB" id="A0A239T2L9"/>
<dbReference type="GO" id="GO:0003723">
    <property type="term" value="F:RNA binding"/>
    <property type="evidence" value="ECO:0007669"/>
    <property type="project" value="UniProtKB-KW"/>
</dbReference>
<dbReference type="InterPro" id="IPR024088">
    <property type="entry name" value="Tyr-tRNA-ligase_bac-type"/>
</dbReference>
<comment type="function">
    <text evidence="11">Catalyzes the attachment of tyrosine to tRNA(Tyr) in a two-step reaction: tyrosine is first activated by ATP to form Tyr-AMP and then transferred to the acceptor end of tRNA(Tyr).</text>
</comment>
<evidence type="ECO:0000259" key="13">
    <source>
        <dbReference type="SMART" id="SM00363"/>
    </source>
</evidence>
<feature type="short sequence motif" description="'KMSKS' region" evidence="11">
    <location>
        <begin position="229"/>
        <end position="233"/>
    </location>
</feature>
<dbReference type="Gene3D" id="3.10.290.10">
    <property type="entry name" value="RNA-binding S4 domain"/>
    <property type="match status" value="1"/>
</dbReference>
<evidence type="ECO:0000256" key="9">
    <source>
        <dbReference type="ARBA" id="ARBA00048248"/>
    </source>
</evidence>
<dbReference type="KEGG" id="smen:SAMEA4412692_2200"/>
<dbReference type="eggNOG" id="COG0162">
    <property type="taxonomic scope" value="Bacteria"/>
</dbReference>
<keyword evidence="5 11" id="KW-0067">ATP-binding</keyword>
<dbReference type="FunFam" id="1.10.240.10:FF:000001">
    <property type="entry name" value="Tyrosine--tRNA ligase"/>
    <property type="match status" value="1"/>
</dbReference>
<dbReference type="InterPro" id="IPR014729">
    <property type="entry name" value="Rossmann-like_a/b/a_fold"/>
</dbReference>
<comment type="similarity">
    <text evidence="10 11">Belongs to the class-I aminoacyl-tRNA synthetase family. TyrS type 1 subfamily.</text>
</comment>
<feature type="binding site" evidence="11">
    <location>
        <position position="169"/>
    </location>
    <ligand>
        <name>L-tyrosine</name>
        <dbReference type="ChEBI" id="CHEBI:58315"/>
    </ligand>
</feature>
<feature type="binding site" evidence="11">
    <location>
        <position position="173"/>
    </location>
    <ligand>
        <name>L-tyrosine</name>
        <dbReference type="ChEBI" id="CHEBI:58315"/>
    </ligand>
</feature>
<dbReference type="Pfam" id="PF00579">
    <property type="entry name" value="tRNA-synt_1b"/>
    <property type="match status" value="1"/>
</dbReference>
<dbReference type="FunFam" id="3.40.50.620:FF:000008">
    <property type="entry name" value="Tyrosine--tRNA ligase"/>
    <property type="match status" value="1"/>
</dbReference>
<dbReference type="Gene3D" id="1.10.240.10">
    <property type="entry name" value="Tyrosyl-Transfer RNA Synthetase"/>
    <property type="match status" value="1"/>
</dbReference>
<dbReference type="CDD" id="cd00165">
    <property type="entry name" value="S4"/>
    <property type="match status" value="1"/>
</dbReference>
<dbReference type="GO" id="GO:0005829">
    <property type="term" value="C:cytosol"/>
    <property type="evidence" value="ECO:0007669"/>
    <property type="project" value="TreeGrafter"/>
</dbReference>
<gene>
    <name evidence="11 14" type="primary">tyrS</name>
    <name evidence="14" type="ORF">SAMEA4412692_02200</name>
</gene>
<comment type="subunit">
    <text evidence="11">Homodimer.</text>
</comment>
<proteinExistence type="inferred from homology"/>
<feature type="short sequence motif" description="'HIGH' region" evidence="11">
    <location>
        <begin position="39"/>
        <end position="48"/>
    </location>
</feature>
<dbReference type="Proteomes" id="UP000215185">
    <property type="component" value="Chromosome 1"/>
</dbReference>
<evidence type="ECO:0000256" key="2">
    <source>
        <dbReference type="ARBA" id="ARBA00022490"/>
    </source>
</evidence>
<dbReference type="InterPro" id="IPR054608">
    <property type="entry name" value="SYY-like_C"/>
</dbReference>
<dbReference type="InterPro" id="IPR024107">
    <property type="entry name" value="Tyr-tRNA-ligase_bac_1"/>
</dbReference>
<dbReference type="PANTHER" id="PTHR11766">
    <property type="entry name" value="TYROSYL-TRNA SYNTHETASE"/>
    <property type="match status" value="1"/>
</dbReference>
<evidence type="ECO:0000256" key="11">
    <source>
        <dbReference type="HAMAP-Rule" id="MF_02006"/>
    </source>
</evidence>